<evidence type="ECO:0000313" key="2">
    <source>
        <dbReference type="Proteomes" id="UP000265520"/>
    </source>
</evidence>
<keyword evidence="2" id="KW-1185">Reference proteome</keyword>
<evidence type="ECO:0000313" key="1">
    <source>
        <dbReference type="EMBL" id="MCI02388.1"/>
    </source>
</evidence>
<dbReference type="AlphaFoldDB" id="A0A392NR83"/>
<proteinExistence type="predicted"/>
<protein>
    <submittedName>
        <fullName evidence="1">Uncharacterized protein</fullName>
    </submittedName>
</protein>
<dbReference type="Proteomes" id="UP000265520">
    <property type="component" value="Unassembled WGS sequence"/>
</dbReference>
<sequence length="85" mass="9533">VKCAAFVGALNMFDKLLVKNASSWILCCSREVKRRVGGLAMFWKEGFEVGSIIFSPNPIDVLIAMEDGDEKWRFIGVYGFPESQI</sequence>
<accession>A0A392NR83</accession>
<comment type="caution">
    <text evidence="1">The sequence shown here is derived from an EMBL/GenBank/DDBJ whole genome shotgun (WGS) entry which is preliminary data.</text>
</comment>
<name>A0A392NR83_9FABA</name>
<feature type="non-terminal residue" evidence="1">
    <location>
        <position position="1"/>
    </location>
</feature>
<reference evidence="1 2" key="1">
    <citation type="journal article" date="2018" name="Front. Plant Sci.">
        <title>Red Clover (Trifolium pratense) and Zigzag Clover (T. medium) - A Picture of Genomic Similarities and Differences.</title>
        <authorList>
            <person name="Dluhosova J."/>
            <person name="Istvanek J."/>
            <person name="Nedelnik J."/>
            <person name="Repkova J."/>
        </authorList>
    </citation>
    <scope>NUCLEOTIDE SEQUENCE [LARGE SCALE GENOMIC DNA]</scope>
    <source>
        <strain evidence="2">cv. 10/8</strain>
        <tissue evidence="1">Leaf</tissue>
    </source>
</reference>
<organism evidence="1 2">
    <name type="scientific">Trifolium medium</name>
    <dbReference type="NCBI Taxonomy" id="97028"/>
    <lineage>
        <taxon>Eukaryota</taxon>
        <taxon>Viridiplantae</taxon>
        <taxon>Streptophyta</taxon>
        <taxon>Embryophyta</taxon>
        <taxon>Tracheophyta</taxon>
        <taxon>Spermatophyta</taxon>
        <taxon>Magnoliopsida</taxon>
        <taxon>eudicotyledons</taxon>
        <taxon>Gunneridae</taxon>
        <taxon>Pentapetalae</taxon>
        <taxon>rosids</taxon>
        <taxon>fabids</taxon>
        <taxon>Fabales</taxon>
        <taxon>Fabaceae</taxon>
        <taxon>Papilionoideae</taxon>
        <taxon>50 kb inversion clade</taxon>
        <taxon>NPAAA clade</taxon>
        <taxon>Hologalegina</taxon>
        <taxon>IRL clade</taxon>
        <taxon>Trifolieae</taxon>
        <taxon>Trifolium</taxon>
    </lineage>
</organism>
<dbReference type="EMBL" id="LXQA010048968">
    <property type="protein sequence ID" value="MCI02388.1"/>
    <property type="molecule type" value="Genomic_DNA"/>
</dbReference>